<sequence length="390" mass="44757">MRSRRVRRGCTTIRFRSRQAVRFVSKKSPDINQLRRYAIARSLFKPTALGTAIKRLGFVQADPMRAPARAQDLILRHRVRDYRAGELERRYPRLGIEEDCFVNYGFLPREALPLLHPRTARREWDAKTRRHAAELLEFVRQHGPTHPTDVLEAFSHHGRQPGYWGGELNVSTQLLDGLHYRGLLRVKRRDGGTRVYEAVEHPPADDSPAARQARAEALLDIVVALYAPLPAASLGYLTSLLGYGAPHLRMEARQAFRQAKARYAHASVDGQTWFWPADENPASRRHAPDATLRLLAPFDPIVWDRRRFVRFWGWTYKFEAYTPAAKRTMGHYALPLLWGEHMHGWANLRVEKGVLKHELGFAGASPRGAAFKAALEEELQRMRVFLGLER</sequence>
<accession>A0A940X4H9</accession>
<evidence type="ECO:0000313" key="1">
    <source>
        <dbReference type="EMBL" id="MBP3985032.1"/>
    </source>
</evidence>
<dbReference type="EMBL" id="JAGKTC010000002">
    <property type="protein sequence ID" value="MBP3985032.1"/>
    <property type="molecule type" value="Genomic_DNA"/>
</dbReference>
<dbReference type="AlphaFoldDB" id="A0A940X4H9"/>
<dbReference type="PANTHER" id="PTHR30528:SF0">
    <property type="entry name" value="CYTOPLASMIC PROTEIN"/>
    <property type="match status" value="1"/>
</dbReference>
<organism evidence="1 2">
    <name type="scientific">Pseudoxanthomonas helianthi</name>
    <dbReference type="NCBI Taxonomy" id="1453541"/>
    <lineage>
        <taxon>Bacteria</taxon>
        <taxon>Pseudomonadati</taxon>
        <taxon>Pseudomonadota</taxon>
        <taxon>Gammaproteobacteria</taxon>
        <taxon>Lysobacterales</taxon>
        <taxon>Lysobacteraceae</taxon>
        <taxon>Pseudoxanthomonas</taxon>
    </lineage>
</organism>
<evidence type="ECO:0000313" key="2">
    <source>
        <dbReference type="Proteomes" id="UP000673447"/>
    </source>
</evidence>
<name>A0A940X4H9_9GAMM</name>
<dbReference type="InterPro" id="IPR009351">
    <property type="entry name" value="AlkZ-like"/>
</dbReference>
<protein>
    <submittedName>
        <fullName evidence="1">YcaQ family DNA glycosylase</fullName>
    </submittedName>
</protein>
<reference evidence="1" key="2">
    <citation type="submission" date="2021-03" db="EMBL/GenBank/DDBJ databases">
        <authorList>
            <person name="Cao W."/>
        </authorList>
    </citation>
    <scope>NUCLEOTIDE SEQUENCE</scope>
    <source>
        <strain evidence="1">110414</strain>
    </source>
</reference>
<comment type="caution">
    <text evidence="1">The sequence shown here is derived from an EMBL/GenBank/DDBJ whole genome shotgun (WGS) entry which is preliminary data.</text>
</comment>
<dbReference type="Proteomes" id="UP000673447">
    <property type="component" value="Unassembled WGS sequence"/>
</dbReference>
<dbReference type="PANTHER" id="PTHR30528">
    <property type="entry name" value="CYTOPLASMIC PROTEIN"/>
    <property type="match status" value="1"/>
</dbReference>
<dbReference type="Pfam" id="PF06224">
    <property type="entry name" value="AlkZ-like"/>
    <property type="match status" value="1"/>
</dbReference>
<reference evidence="1" key="1">
    <citation type="journal article" date="2016" name="Int. J. Syst. Evol. Microbiol.">
        <title>Pseudoxanthomonas helianthi sp. nov., isolated from roots of Jerusalem artichoke (Helianthus tuberosus).</title>
        <authorList>
            <person name="Kittiwongwattana C."/>
            <person name="Thawai C."/>
        </authorList>
    </citation>
    <scope>NUCLEOTIDE SEQUENCE</scope>
    <source>
        <strain evidence="1">110414</strain>
    </source>
</reference>
<keyword evidence="2" id="KW-1185">Reference proteome</keyword>
<gene>
    <name evidence="1" type="ORF">J5837_11505</name>
</gene>
<proteinExistence type="predicted"/>